<dbReference type="EMBL" id="AP021876">
    <property type="protein sequence ID" value="BBO82134.1"/>
    <property type="molecule type" value="Genomic_DNA"/>
</dbReference>
<evidence type="ECO:0000313" key="3">
    <source>
        <dbReference type="EMBL" id="BBO82134.1"/>
    </source>
</evidence>
<feature type="domain" description="Cas6b C-terminal" evidence="1">
    <location>
        <begin position="107"/>
        <end position="217"/>
    </location>
</feature>
<accession>A0A5K7ZL69</accession>
<gene>
    <name evidence="3" type="ORF">DSCO28_27000</name>
</gene>
<name>A0A5K7ZL69_9BACT</name>
<organism evidence="3 4">
    <name type="scientific">Desulfosarcina ovata subsp. sediminis</name>
    <dbReference type="NCBI Taxonomy" id="885957"/>
    <lineage>
        <taxon>Bacteria</taxon>
        <taxon>Pseudomonadati</taxon>
        <taxon>Thermodesulfobacteriota</taxon>
        <taxon>Desulfobacteria</taxon>
        <taxon>Desulfobacterales</taxon>
        <taxon>Desulfosarcinaceae</taxon>
        <taxon>Desulfosarcina</taxon>
    </lineage>
</organism>
<reference evidence="3 4" key="1">
    <citation type="submission" date="2019-11" db="EMBL/GenBank/DDBJ databases">
        <title>Comparative genomics of hydrocarbon-degrading Desulfosarcina strains.</title>
        <authorList>
            <person name="Watanabe M."/>
            <person name="Kojima H."/>
            <person name="Fukui M."/>
        </authorList>
    </citation>
    <scope>NUCLEOTIDE SEQUENCE [LARGE SCALE GENOMIC DNA]</scope>
    <source>
        <strain evidence="3 4">28bB2T</strain>
    </source>
</reference>
<dbReference type="Pfam" id="PF17262">
    <property type="entry name" value="Cas6b_C"/>
    <property type="match status" value="1"/>
</dbReference>
<evidence type="ECO:0008006" key="5">
    <source>
        <dbReference type="Google" id="ProtNLM"/>
    </source>
</evidence>
<evidence type="ECO:0000259" key="2">
    <source>
        <dbReference type="Pfam" id="PF17955"/>
    </source>
</evidence>
<dbReference type="KEGG" id="dov:DSCO28_27000"/>
<dbReference type="InterPro" id="IPR041528">
    <property type="entry name" value="Cas6b_N"/>
</dbReference>
<feature type="domain" description="Cas6b N-terminal" evidence="2">
    <location>
        <begin position="2"/>
        <end position="103"/>
    </location>
</feature>
<sequence length="220" mass="25278">MKIATLYFNNVRLKPSQIHKLRGYVGNAFKNHDLIHNHDLTTGKVIYRYPLIQFKLIDNVPAIIAITEHAVKIFGEIFMQLDRIRIEGLEISVHEKNLKVDDVEFGFSNETFMYEFVSPWIGLNQKNYLQYRDANKGEKQKILQSAFIGNILAMAKGVGYWLEKEQRLESELQVRECPVNLKGRTMKGFKGRVQTNFMIPDHMGLGKSVSRGFGVVKGAM</sequence>
<proteinExistence type="predicted"/>
<dbReference type="Proteomes" id="UP000425960">
    <property type="component" value="Chromosome"/>
</dbReference>
<evidence type="ECO:0000313" key="4">
    <source>
        <dbReference type="Proteomes" id="UP000425960"/>
    </source>
</evidence>
<dbReference type="RefSeq" id="WP_155322671.1">
    <property type="nucleotide sequence ID" value="NZ_AP021876.1"/>
</dbReference>
<dbReference type="AlphaFoldDB" id="A0A5K7ZL69"/>
<evidence type="ECO:0000259" key="1">
    <source>
        <dbReference type="Pfam" id="PF17262"/>
    </source>
</evidence>
<dbReference type="Pfam" id="PF17955">
    <property type="entry name" value="Cas6b_N"/>
    <property type="match status" value="1"/>
</dbReference>
<protein>
    <recommendedName>
        <fullName evidence="5">DNA repair protein</fullName>
    </recommendedName>
</protein>
<dbReference type="InterPro" id="IPR020209">
    <property type="entry name" value="Cas6b_C"/>
</dbReference>